<gene>
    <name evidence="3" type="ORF">CASFOL_041882</name>
</gene>
<dbReference type="Pfam" id="PF02458">
    <property type="entry name" value="Transferase"/>
    <property type="match status" value="1"/>
</dbReference>
<dbReference type="Gene3D" id="3.30.559.10">
    <property type="entry name" value="Chloramphenicol acetyltransferase-like domain"/>
    <property type="match status" value="2"/>
</dbReference>
<dbReference type="GO" id="GO:0016740">
    <property type="term" value="F:transferase activity"/>
    <property type="evidence" value="ECO:0007669"/>
    <property type="project" value="UniProtKB-KW"/>
</dbReference>
<dbReference type="EMBL" id="JAVIJP010000107">
    <property type="protein sequence ID" value="KAL3613808.1"/>
    <property type="molecule type" value="Genomic_DNA"/>
</dbReference>
<dbReference type="PANTHER" id="PTHR31147:SF66">
    <property type="entry name" value="OS05G0315700 PROTEIN"/>
    <property type="match status" value="1"/>
</dbReference>
<comment type="similarity">
    <text evidence="1">Belongs to the plant acyltransferase family.</text>
</comment>
<dbReference type="InterPro" id="IPR050898">
    <property type="entry name" value="Plant_acyltransferase"/>
</dbReference>
<evidence type="ECO:0000313" key="3">
    <source>
        <dbReference type="EMBL" id="KAL3613808.1"/>
    </source>
</evidence>
<evidence type="ECO:0008006" key="5">
    <source>
        <dbReference type="Google" id="ProtNLM"/>
    </source>
</evidence>
<organism evidence="3 4">
    <name type="scientific">Castilleja foliolosa</name>
    <dbReference type="NCBI Taxonomy" id="1961234"/>
    <lineage>
        <taxon>Eukaryota</taxon>
        <taxon>Viridiplantae</taxon>
        <taxon>Streptophyta</taxon>
        <taxon>Embryophyta</taxon>
        <taxon>Tracheophyta</taxon>
        <taxon>Spermatophyta</taxon>
        <taxon>Magnoliopsida</taxon>
        <taxon>eudicotyledons</taxon>
        <taxon>Gunneridae</taxon>
        <taxon>Pentapetalae</taxon>
        <taxon>asterids</taxon>
        <taxon>lamiids</taxon>
        <taxon>Lamiales</taxon>
        <taxon>Orobanchaceae</taxon>
        <taxon>Pedicularideae</taxon>
        <taxon>Castillejinae</taxon>
        <taxon>Castilleja</taxon>
    </lineage>
</organism>
<protein>
    <recommendedName>
        <fullName evidence="5">Methanol O-anthraniloyltransferase-like</fullName>
    </recommendedName>
</protein>
<sequence length="443" mass="50093">MALSFQIIHKKPELIFPSKPTQHQIKTISDIDNQEILRNHYHMIMYYKNNPFMKEKDPVNVIRDALAKTLVHYYPYAGRLVEGPDKKFMVDCAEQGVGFLEAEARVTLEQLGDTVRPPCPYPEFLLAGDDGMLGCPLMFVQVTRLMCGGFVLAIRFNHLMSDAVGSLQFVTALSEIAKGISIPSIQPLWQRDLLLTSKNPCMNKTHNKSHRRVYDDKTLVRRSFSFGPEEIKAIRKKLPLEARSSSKFDLISACVWRSRTRALQLNPDDDVWITCAVNVRGENFLDLPVGYYGNAVICPAKASKVRILCESPLGYAIKLVKEARTLLNEEYTRSGINLIATKERAQISSPRNLIVSDASKAGFDEVDFGWGKPIYGGTMYGVTYNNSSTFARYRNSKGEDLMVVPICLPAREMEMFESELRRLMWGPVENLNTSSPVMFLSKL</sequence>
<reference evidence="4" key="1">
    <citation type="journal article" date="2024" name="IScience">
        <title>Strigolactones Initiate the Formation of Haustorium-like Structures in Castilleja.</title>
        <authorList>
            <person name="Buerger M."/>
            <person name="Peterson D."/>
            <person name="Chory J."/>
        </authorList>
    </citation>
    <scope>NUCLEOTIDE SEQUENCE [LARGE SCALE GENOMIC DNA]</scope>
</reference>
<evidence type="ECO:0000256" key="1">
    <source>
        <dbReference type="ARBA" id="ARBA00009861"/>
    </source>
</evidence>
<dbReference type="InterPro" id="IPR023213">
    <property type="entry name" value="CAT-like_dom_sf"/>
</dbReference>
<name>A0ABD3B8Y5_9LAMI</name>
<dbReference type="Proteomes" id="UP001632038">
    <property type="component" value="Unassembled WGS sequence"/>
</dbReference>
<proteinExistence type="inferred from homology"/>
<comment type="caution">
    <text evidence="3">The sequence shown here is derived from an EMBL/GenBank/DDBJ whole genome shotgun (WGS) entry which is preliminary data.</text>
</comment>
<evidence type="ECO:0000313" key="4">
    <source>
        <dbReference type="Proteomes" id="UP001632038"/>
    </source>
</evidence>
<keyword evidence="4" id="KW-1185">Reference proteome</keyword>
<keyword evidence="2" id="KW-0808">Transferase</keyword>
<dbReference type="PANTHER" id="PTHR31147">
    <property type="entry name" value="ACYL TRANSFERASE 4"/>
    <property type="match status" value="1"/>
</dbReference>
<evidence type="ECO:0000256" key="2">
    <source>
        <dbReference type="ARBA" id="ARBA00022679"/>
    </source>
</evidence>
<dbReference type="AlphaFoldDB" id="A0ABD3B8Y5"/>
<accession>A0ABD3B8Y5</accession>